<dbReference type="Proteomes" id="UP000183208">
    <property type="component" value="Unassembled WGS sequence"/>
</dbReference>
<protein>
    <submittedName>
        <fullName evidence="2">Uncharacterized protein</fullName>
    </submittedName>
</protein>
<feature type="region of interest" description="Disordered" evidence="1">
    <location>
        <begin position="1"/>
        <end position="39"/>
    </location>
</feature>
<evidence type="ECO:0000313" key="3">
    <source>
        <dbReference type="Proteomes" id="UP000183208"/>
    </source>
</evidence>
<dbReference type="EMBL" id="FNTI01000001">
    <property type="protein sequence ID" value="SEB87717.1"/>
    <property type="molecule type" value="Genomic_DNA"/>
</dbReference>
<reference evidence="2 3" key="1">
    <citation type="submission" date="2016-10" db="EMBL/GenBank/DDBJ databases">
        <authorList>
            <person name="de Groot N.N."/>
        </authorList>
    </citation>
    <scope>NUCLEOTIDE SEQUENCE [LARGE SCALE GENOMIC DNA]</scope>
    <source>
        <strain evidence="2 3">GAS522</strain>
    </source>
</reference>
<accession>A0A1M7K5J4</accession>
<evidence type="ECO:0000313" key="2">
    <source>
        <dbReference type="EMBL" id="SEB87717.1"/>
    </source>
</evidence>
<gene>
    <name evidence="2" type="ORF">SAMN05444171_0126</name>
</gene>
<organism evidence="2 3">
    <name type="scientific">Bradyrhizobium lablabi</name>
    <dbReference type="NCBI Taxonomy" id="722472"/>
    <lineage>
        <taxon>Bacteria</taxon>
        <taxon>Pseudomonadati</taxon>
        <taxon>Pseudomonadota</taxon>
        <taxon>Alphaproteobacteria</taxon>
        <taxon>Hyphomicrobiales</taxon>
        <taxon>Nitrobacteraceae</taxon>
        <taxon>Bradyrhizobium</taxon>
    </lineage>
</organism>
<proteinExistence type="predicted"/>
<name>A0A1M7K5J4_9BRAD</name>
<dbReference type="AlphaFoldDB" id="A0A1M7K5J4"/>
<sequence>MLDWDAGFLNKARGGRKRTTSGGSRRSSTDDRDGEGGPDEAVAFIAETVAELVKLAKNHRLEVLSHLLGMAQLEAEERMRTRSKHKLS</sequence>
<evidence type="ECO:0000256" key="1">
    <source>
        <dbReference type="SAM" id="MobiDB-lite"/>
    </source>
</evidence>